<feature type="transmembrane region" description="Helical" evidence="6">
    <location>
        <begin position="7"/>
        <end position="29"/>
    </location>
</feature>
<comment type="caution">
    <text evidence="8">The sequence shown here is derived from an EMBL/GenBank/DDBJ whole genome shotgun (WGS) entry which is preliminary data.</text>
</comment>
<dbReference type="InterPro" id="IPR051401">
    <property type="entry name" value="GtrA_CellWall_Glycosyl"/>
</dbReference>
<dbReference type="Pfam" id="PF04138">
    <property type="entry name" value="GtrA_DPMS_TM"/>
    <property type="match status" value="1"/>
</dbReference>
<evidence type="ECO:0000313" key="9">
    <source>
        <dbReference type="Proteomes" id="UP000027822"/>
    </source>
</evidence>
<keyword evidence="5 6" id="KW-0472">Membrane</keyword>
<dbReference type="STRING" id="574376.BAMA_24335"/>
<feature type="transmembrane region" description="Helical" evidence="6">
    <location>
        <begin position="106"/>
        <end position="125"/>
    </location>
</feature>
<evidence type="ECO:0000256" key="6">
    <source>
        <dbReference type="SAM" id="Phobius"/>
    </source>
</evidence>
<sequence length="130" mass="15116">MKNTKELISYLVFGVLTTAINIVSYAFLTKIVHMDYLIANTIAWVLSIVFAFVTNKLYVFNQRETKSILKEFFSFLFFRSLSYVLDILIMVALVELLRADDLFAKVVTNIFVILFNYVASKYIIFKRQNG</sequence>
<dbReference type="AlphaFoldDB" id="A0A073JY38"/>
<dbReference type="eggNOG" id="COG2246">
    <property type="taxonomic scope" value="Bacteria"/>
</dbReference>
<feature type="transmembrane region" description="Helical" evidence="6">
    <location>
        <begin position="72"/>
        <end position="94"/>
    </location>
</feature>
<dbReference type="GO" id="GO:0000271">
    <property type="term" value="P:polysaccharide biosynthetic process"/>
    <property type="evidence" value="ECO:0007669"/>
    <property type="project" value="InterPro"/>
</dbReference>
<dbReference type="EMBL" id="JOTN01000009">
    <property type="protein sequence ID" value="KEK19142.1"/>
    <property type="molecule type" value="Genomic_DNA"/>
</dbReference>
<feature type="transmembrane region" description="Helical" evidence="6">
    <location>
        <begin position="41"/>
        <end position="60"/>
    </location>
</feature>
<evidence type="ECO:0000256" key="3">
    <source>
        <dbReference type="ARBA" id="ARBA00022692"/>
    </source>
</evidence>
<evidence type="ECO:0000259" key="7">
    <source>
        <dbReference type="Pfam" id="PF04138"/>
    </source>
</evidence>
<feature type="domain" description="GtrA/DPMS transmembrane" evidence="7">
    <location>
        <begin position="10"/>
        <end position="125"/>
    </location>
</feature>
<comment type="subcellular location">
    <subcellularLocation>
        <location evidence="1">Membrane</location>
        <topology evidence="1">Multi-pass membrane protein</topology>
    </subcellularLocation>
</comment>
<accession>A0A073JY38</accession>
<organism evidence="8 9">
    <name type="scientific">Bacillus manliponensis</name>
    <dbReference type="NCBI Taxonomy" id="574376"/>
    <lineage>
        <taxon>Bacteria</taxon>
        <taxon>Bacillati</taxon>
        <taxon>Bacillota</taxon>
        <taxon>Bacilli</taxon>
        <taxon>Bacillales</taxon>
        <taxon>Bacillaceae</taxon>
        <taxon>Bacillus</taxon>
        <taxon>Bacillus cereus group</taxon>
    </lineage>
</organism>
<evidence type="ECO:0000256" key="5">
    <source>
        <dbReference type="ARBA" id="ARBA00023136"/>
    </source>
</evidence>
<dbReference type="InterPro" id="IPR007267">
    <property type="entry name" value="GtrA_DPMS_TM"/>
</dbReference>
<dbReference type="PANTHER" id="PTHR38459:SF5">
    <property type="entry name" value="CELL WALL TEICHOIC ACID GLYCOSYLATION PROTEIN GTCA"/>
    <property type="match status" value="1"/>
</dbReference>
<dbReference type="OrthoDB" id="361483at2"/>
<keyword evidence="4 6" id="KW-1133">Transmembrane helix</keyword>
<evidence type="ECO:0000313" key="8">
    <source>
        <dbReference type="EMBL" id="KEK19142.1"/>
    </source>
</evidence>
<keyword evidence="3 6" id="KW-0812">Transmembrane</keyword>
<dbReference type="RefSeq" id="WP_034639469.1">
    <property type="nucleotide sequence ID" value="NZ_CBCSJC010000008.1"/>
</dbReference>
<dbReference type="GO" id="GO:0005886">
    <property type="term" value="C:plasma membrane"/>
    <property type="evidence" value="ECO:0007669"/>
    <property type="project" value="TreeGrafter"/>
</dbReference>
<evidence type="ECO:0000256" key="1">
    <source>
        <dbReference type="ARBA" id="ARBA00004141"/>
    </source>
</evidence>
<gene>
    <name evidence="8" type="ORF">BAMA_24335</name>
</gene>
<proteinExistence type="inferred from homology"/>
<evidence type="ECO:0000256" key="2">
    <source>
        <dbReference type="ARBA" id="ARBA00009399"/>
    </source>
</evidence>
<keyword evidence="9" id="KW-1185">Reference proteome</keyword>
<reference evidence="8 9" key="1">
    <citation type="submission" date="2014-06" db="EMBL/GenBank/DDBJ databases">
        <title>Draft genome sequence of Bacillus manliponensis JCM 15802 (MCCC 1A00708).</title>
        <authorList>
            <person name="Lai Q."/>
            <person name="Liu Y."/>
            <person name="Shao Z."/>
        </authorList>
    </citation>
    <scope>NUCLEOTIDE SEQUENCE [LARGE SCALE GENOMIC DNA]</scope>
    <source>
        <strain evidence="8 9">JCM 15802</strain>
    </source>
</reference>
<name>A0A073JY38_9BACI</name>
<dbReference type="Proteomes" id="UP000027822">
    <property type="component" value="Unassembled WGS sequence"/>
</dbReference>
<comment type="similarity">
    <text evidence="2">Belongs to the GtrA family.</text>
</comment>
<protein>
    <submittedName>
        <fullName evidence="8">Teichoic acid glycosylation protein</fullName>
    </submittedName>
</protein>
<dbReference type="PANTHER" id="PTHR38459">
    <property type="entry name" value="PROPHAGE BACTOPRENOL-LINKED GLUCOSE TRANSLOCASE HOMOLOG"/>
    <property type="match status" value="1"/>
</dbReference>
<evidence type="ECO:0000256" key="4">
    <source>
        <dbReference type="ARBA" id="ARBA00022989"/>
    </source>
</evidence>